<accession>A0AA38GLL6</accession>
<comment type="caution">
    <text evidence="1">The sequence shown here is derived from an EMBL/GenBank/DDBJ whole genome shotgun (WGS) entry which is preliminary data.</text>
</comment>
<organism evidence="1 2">
    <name type="scientific">Taxus chinensis</name>
    <name type="common">Chinese yew</name>
    <name type="synonym">Taxus wallichiana var. chinensis</name>
    <dbReference type="NCBI Taxonomy" id="29808"/>
    <lineage>
        <taxon>Eukaryota</taxon>
        <taxon>Viridiplantae</taxon>
        <taxon>Streptophyta</taxon>
        <taxon>Embryophyta</taxon>
        <taxon>Tracheophyta</taxon>
        <taxon>Spermatophyta</taxon>
        <taxon>Pinopsida</taxon>
        <taxon>Pinidae</taxon>
        <taxon>Conifers II</taxon>
        <taxon>Cupressales</taxon>
        <taxon>Taxaceae</taxon>
        <taxon>Taxus</taxon>
    </lineage>
</organism>
<feature type="non-terminal residue" evidence="1">
    <location>
        <position position="63"/>
    </location>
</feature>
<feature type="non-terminal residue" evidence="1">
    <location>
        <position position="1"/>
    </location>
</feature>
<proteinExistence type="predicted"/>
<dbReference type="Proteomes" id="UP000824469">
    <property type="component" value="Unassembled WGS sequence"/>
</dbReference>
<evidence type="ECO:0000313" key="2">
    <source>
        <dbReference type="Proteomes" id="UP000824469"/>
    </source>
</evidence>
<dbReference type="AlphaFoldDB" id="A0AA38GLL6"/>
<name>A0AA38GLL6_TAXCH</name>
<gene>
    <name evidence="1" type="ORF">KI387_004402</name>
</gene>
<reference evidence="1 2" key="1">
    <citation type="journal article" date="2021" name="Nat. Plants">
        <title>The Taxus genome provides insights into paclitaxel biosynthesis.</title>
        <authorList>
            <person name="Xiong X."/>
            <person name="Gou J."/>
            <person name="Liao Q."/>
            <person name="Li Y."/>
            <person name="Zhou Q."/>
            <person name="Bi G."/>
            <person name="Li C."/>
            <person name="Du R."/>
            <person name="Wang X."/>
            <person name="Sun T."/>
            <person name="Guo L."/>
            <person name="Liang H."/>
            <person name="Lu P."/>
            <person name="Wu Y."/>
            <person name="Zhang Z."/>
            <person name="Ro D.K."/>
            <person name="Shang Y."/>
            <person name="Huang S."/>
            <person name="Yan J."/>
        </authorList>
    </citation>
    <scope>NUCLEOTIDE SEQUENCE [LARGE SCALE GENOMIC DNA]</scope>
    <source>
        <strain evidence="1">Ta-2019</strain>
    </source>
</reference>
<dbReference type="EMBL" id="JAHRHJ020000002">
    <property type="protein sequence ID" value="KAH9324224.1"/>
    <property type="molecule type" value="Genomic_DNA"/>
</dbReference>
<evidence type="ECO:0000313" key="1">
    <source>
        <dbReference type="EMBL" id="KAH9324224.1"/>
    </source>
</evidence>
<keyword evidence="2" id="KW-1185">Reference proteome</keyword>
<protein>
    <submittedName>
        <fullName evidence="1">Uncharacterized protein</fullName>
    </submittedName>
</protein>
<sequence>ARQQLTMQDRMPLLLRWMRPHVSTAQWAIMREVGLGGVQRYRAIERDHSLMVTLIEIWDPVTN</sequence>